<name>A0A3P3WDJ2_9FLAO</name>
<proteinExistence type="predicted"/>
<dbReference type="Proteomes" id="UP000275719">
    <property type="component" value="Unassembled WGS sequence"/>
</dbReference>
<evidence type="ECO:0000313" key="2">
    <source>
        <dbReference type="Proteomes" id="UP000275719"/>
    </source>
</evidence>
<accession>A0A3P3WDJ2</accession>
<gene>
    <name evidence="1" type="ORF">EG240_00185</name>
</gene>
<dbReference type="PROSITE" id="PS51257">
    <property type="entry name" value="PROKAR_LIPOPROTEIN"/>
    <property type="match status" value="1"/>
</dbReference>
<dbReference type="RefSeq" id="WP_125016193.1">
    <property type="nucleotide sequence ID" value="NZ_RQVQ01000001.1"/>
</dbReference>
<comment type="caution">
    <text evidence="1">The sequence shown here is derived from an EMBL/GenBank/DDBJ whole genome shotgun (WGS) entry which is preliminary data.</text>
</comment>
<dbReference type="AlphaFoldDB" id="A0A3P3WDJ2"/>
<protein>
    <submittedName>
        <fullName evidence="1">Uncharacterized protein</fullName>
    </submittedName>
</protein>
<dbReference type="OrthoDB" id="672038at2"/>
<reference evidence="1 2" key="1">
    <citation type="submission" date="2018-11" db="EMBL/GenBank/DDBJ databases">
        <title>Flavobacterium sp. nov., YIM 102701-2 draft genome.</title>
        <authorList>
            <person name="Li G."/>
            <person name="Jiang Y."/>
        </authorList>
    </citation>
    <scope>NUCLEOTIDE SEQUENCE [LARGE SCALE GENOMIC DNA]</scope>
    <source>
        <strain evidence="1 2">YIM 102701-2</strain>
    </source>
</reference>
<sequence>MRIYYFNILFITFLVFGCDSKKSKDSQAKIGVENSSISSVDYNQKMEVIRANFKRINSMKNWTVVDSVELDDSTEGGQAKFYFANKQLQKIVAVYYGESGKNVIEYYLLDSKLSFVFRKEFRYNRPIYWNELDDEEFDLNKSIITETRSYFYKDVLFEQIKSTKETNDILKENLVKEQKLIEADYNSLKQLSLVRQI</sequence>
<dbReference type="EMBL" id="RQVQ01000001">
    <property type="protein sequence ID" value="RRJ93222.1"/>
    <property type="molecule type" value="Genomic_DNA"/>
</dbReference>
<evidence type="ECO:0000313" key="1">
    <source>
        <dbReference type="EMBL" id="RRJ93222.1"/>
    </source>
</evidence>
<organism evidence="1 2">
    <name type="scientific">Paenimyroides tangerinum</name>
    <dbReference type="NCBI Taxonomy" id="2488728"/>
    <lineage>
        <taxon>Bacteria</taxon>
        <taxon>Pseudomonadati</taxon>
        <taxon>Bacteroidota</taxon>
        <taxon>Flavobacteriia</taxon>
        <taxon>Flavobacteriales</taxon>
        <taxon>Flavobacteriaceae</taxon>
        <taxon>Paenimyroides</taxon>
    </lineage>
</organism>
<keyword evidence="2" id="KW-1185">Reference proteome</keyword>